<keyword evidence="4" id="KW-0411">Iron-sulfur</keyword>
<dbReference type="Proteomes" id="UP001204772">
    <property type="component" value="Unassembled WGS sequence"/>
</dbReference>
<dbReference type="EMBL" id="JAMZEL010000015">
    <property type="protein sequence ID" value="MCP1385828.1"/>
    <property type="molecule type" value="Genomic_DNA"/>
</dbReference>
<dbReference type="PROSITE" id="PS51296">
    <property type="entry name" value="RIESKE"/>
    <property type="match status" value="1"/>
</dbReference>
<keyword evidence="3" id="KW-0408">Iron</keyword>
<name>A0ABT1FYF4_9BACT</name>
<feature type="domain" description="Rieske" evidence="6">
    <location>
        <begin position="73"/>
        <end position="143"/>
    </location>
</feature>
<dbReference type="InterPro" id="IPR017941">
    <property type="entry name" value="Rieske_2Fe-2S"/>
</dbReference>
<keyword evidence="8" id="KW-1185">Reference proteome</keyword>
<evidence type="ECO:0000256" key="3">
    <source>
        <dbReference type="ARBA" id="ARBA00023004"/>
    </source>
</evidence>
<organism evidence="7 8">
    <name type="scientific">Runella salmonicolor</name>
    <dbReference type="NCBI Taxonomy" id="2950278"/>
    <lineage>
        <taxon>Bacteria</taxon>
        <taxon>Pseudomonadati</taxon>
        <taxon>Bacteroidota</taxon>
        <taxon>Cytophagia</taxon>
        <taxon>Cytophagales</taxon>
        <taxon>Spirosomataceae</taxon>
        <taxon>Runella</taxon>
    </lineage>
</organism>
<reference evidence="7 8" key="1">
    <citation type="submission" date="2022-06" db="EMBL/GenBank/DDBJ databases">
        <title>Runella sp. S5 genome sequencing.</title>
        <authorList>
            <person name="Park S."/>
        </authorList>
    </citation>
    <scope>NUCLEOTIDE SEQUENCE [LARGE SCALE GENOMIC DNA]</scope>
    <source>
        <strain evidence="7 8">S5</strain>
    </source>
</reference>
<sequence>MERREFIRTGCLACLGGSALAVVQGCSSTYYAKQVELKQNSLVVKKSEFVEMKKEKQILRDAVVAKYEKLAFPIALFRLSEDQYSAVYLECTHQGNEVQPNGNYLVCEGHGSEFDNLGKVTQGPAEDPLRTFAVKTDKENIYIILS</sequence>
<keyword evidence="1" id="KW-0001">2Fe-2S</keyword>
<protein>
    <submittedName>
        <fullName evidence="7">Rieske (2Fe-2S) protein</fullName>
    </submittedName>
</protein>
<dbReference type="CDD" id="cd03467">
    <property type="entry name" value="Rieske"/>
    <property type="match status" value="1"/>
</dbReference>
<proteinExistence type="predicted"/>
<dbReference type="InterPro" id="IPR036922">
    <property type="entry name" value="Rieske_2Fe-2S_sf"/>
</dbReference>
<evidence type="ECO:0000259" key="6">
    <source>
        <dbReference type="PROSITE" id="PS51296"/>
    </source>
</evidence>
<dbReference type="PANTHER" id="PTHR10134">
    <property type="entry name" value="CYTOCHROME B-C1 COMPLEX SUBUNIT RIESKE, MITOCHONDRIAL"/>
    <property type="match status" value="1"/>
</dbReference>
<gene>
    <name evidence="7" type="ORF">NCI00_25540</name>
</gene>
<evidence type="ECO:0000313" key="7">
    <source>
        <dbReference type="EMBL" id="MCP1385828.1"/>
    </source>
</evidence>
<evidence type="ECO:0000256" key="4">
    <source>
        <dbReference type="ARBA" id="ARBA00023014"/>
    </source>
</evidence>
<evidence type="ECO:0000313" key="8">
    <source>
        <dbReference type="Proteomes" id="UP001204772"/>
    </source>
</evidence>
<dbReference type="SUPFAM" id="SSF50022">
    <property type="entry name" value="ISP domain"/>
    <property type="match status" value="1"/>
</dbReference>
<dbReference type="PROSITE" id="PS51257">
    <property type="entry name" value="PROKAR_LIPOPROTEIN"/>
    <property type="match status" value="1"/>
</dbReference>
<accession>A0ABT1FYF4</accession>
<keyword evidence="5" id="KW-1015">Disulfide bond</keyword>
<evidence type="ECO:0000256" key="2">
    <source>
        <dbReference type="ARBA" id="ARBA00022723"/>
    </source>
</evidence>
<evidence type="ECO:0000256" key="5">
    <source>
        <dbReference type="ARBA" id="ARBA00023157"/>
    </source>
</evidence>
<comment type="caution">
    <text evidence="7">The sequence shown here is derived from an EMBL/GenBank/DDBJ whole genome shotgun (WGS) entry which is preliminary data.</text>
</comment>
<dbReference type="Pfam" id="PF00355">
    <property type="entry name" value="Rieske"/>
    <property type="match status" value="1"/>
</dbReference>
<evidence type="ECO:0000256" key="1">
    <source>
        <dbReference type="ARBA" id="ARBA00022714"/>
    </source>
</evidence>
<keyword evidence="2" id="KW-0479">Metal-binding</keyword>
<dbReference type="Gene3D" id="2.102.10.10">
    <property type="entry name" value="Rieske [2Fe-2S] iron-sulphur domain"/>
    <property type="match status" value="1"/>
</dbReference>
<dbReference type="RefSeq" id="WP_253532388.1">
    <property type="nucleotide sequence ID" value="NZ_JAMZEL010000015.1"/>
</dbReference>
<dbReference type="InterPro" id="IPR014349">
    <property type="entry name" value="Rieske_Fe-S_prot"/>
</dbReference>